<proteinExistence type="predicted"/>
<evidence type="ECO:0000313" key="1">
    <source>
        <dbReference type="EMBL" id="CAA7266785.1"/>
    </source>
</evidence>
<dbReference type="AlphaFoldDB" id="A0A8S0W1T4"/>
<evidence type="ECO:0000313" key="2">
    <source>
        <dbReference type="Proteomes" id="UP000467700"/>
    </source>
</evidence>
<dbReference type="EMBL" id="CACVBS010000056">
    <property type="protein sequence ID" value="CAA7266785.1"/>
    <property type="molecule type" value="Genomic_DNA"/>
</dbReference>
<sequence length="215" mass="24343">MFDSTFNLRDTVIFLVMSTPLHAQESTSIQGAFPTLSDLPVDNGYSPNQMDFFEYGPYDVSNPIKHWCLLAEVVEPMPWMRPAYKVKDKKGEHFVVAFHLDDGPVVMVTTGPGDEVAPHLKLPESFSKTVKLGHVMVLMYGQNHHFMDRNKGVRVEDLSRVKVRFSFIDSPYYIGFLTGVMAPRPSRAACQLSFVLEMKSTSHRKTVKTATERLV</sequence>
<dbReference type="Proteomes" id="UP000467700">
    <property type="component" value="Unassembled WGS sequence"/>
</dbReference>
<dbReference type="OrthoDB" id="265717at2759"/>
<comment type="caution">
    <text evidence="1">The sequence shown here is derived from an EMBL/GenBank/DDBJ whole genome shotgun (WGS) entry which is preliminary data.</text>
</comment>
<accession>A0A8S0W1T4</accession>
<reference evidence="1 2" key="1">
    <citation type="submission" date="2020-01" db="EMBL/GenBank/DDBJ databases">
        <authorList>
            <person name="Gupta K D."/>
        </authorList>
    </citation>
    <scope>NUCLEOTIDE SEQUENCE [LARGE SCALE GENOMIC DNA]</scope>
</reference>
<protein>
    <submittedName>
        <fullName evidence="1">Uncharacterized protein</fullName>
    </submittedName>
</protein>
<organism evidence="1 2">
    <name type="scientific">Cyclocybe aegerita</name>
    <name type="common">Black poplar mushroom</name>
    <name type="synonym">Agrocybe aegerita</name>
    <dbReference type="NCBI Taxonomy" id="1973307"/>
    <lineage>
        <taxon>Eukaryota</taxon>
        <taxon>Fungi</taxon>
        <taxon>Dikarya</taxon>
        <taxon>Basidiomycota</taxon>
        <taxon>Agaricomycotina</taxon>
        <taxon>Agaricomycetes</taxon>
        <taxon>Agaricomycetidae</taxon>
        <taxon>Agaricales</taxon>
        <taxon>Agaricineae</taxon>
        <taxon>Bolbitiaceae</taxon>
        <taxon>Cyclocybe</taxon>
    </lineage>
</organism>
<keyword evidence="2" id="KW-1185">Reference proteome</keyword>
<gene>
    <name evidence="1" type="ORF">AAE3_LOCUS8886</name>
</gene>
<name>A0A8S0W1T4_CYCAE</name>